<dbReference type="Gramene" id="C.cajan_27283.t">
    <property type="protein sequence ID" value="C.cajan_27283.t.cds1"/>
    <property type="gene ID" value="C.cajan_27283"/>
</dbReference>
<keyword evidence="3" id="KW-1185">Reference proteome</keyword>
<organism evidence="2 3">
    <name type="scientific">Cajanus cajan</name>
    <name type="common">Pigeon pea</name>
    <name type="synonym">Cajanus indicus</name>
    <dbReference type="NCBI Taxonomy" id="3821"/>
    <lineage>
        <taxon>Eukaryota</taxon>
        <taxon>Viridiplantae</taxon>
        <taxon>Streptophyta</taxon>
        <taxon>Embryophyta</taxon>
        <taxon>Tracheophyta</taxon>
        <taxon>Spermatophyta</taxon>
        <taxon>Magnoliopsida</taxon>
        <taxon>eudicotyledons</taxon>
        <taxon>Gunneridae</taxon>
        <taxon>Pentapetalae</taxon>
        <taxon>rosids</taxon>
        <taxon>fabids</taxon>
        <taxon>Fabales</taxon>
        <taxon>Fabaceae</taxon>
        <taxon>Papilionoideae</taxon>
        <taxon>50 kb inversion clade</taxon>
        <taxon>NPAAA clade</taxon>
        <taxon>indigoferoid/millettioid clade</taxon>
        <taxon>Phaseoleae</taxon>
        <taxon>Cajanus</taxon>
    </lineage>
</organism>
<dbReference type="Proteomes" id="UP000075243">
    <property type="component" value="Unassembled WGS sequence"/>
</dbReference>
<dbReference type="STRING" id="3821.A0A151S6Z0"/>
<dbReference type="Gene3D" id="1.20.140.40">
    <property type="entry name" value="Invertase/pectin methylesterase inhibitor family protein"/>
    <property type="match status" value="1"/>
</dbReference>
<sequence>MFTLCLILISHSPLLANARVDVQRRLLGNDSDLISQICNKILHDKINCTNILRADPRVLQAKTLYEFSKAVLELALKKGIEGQNLLKELEKKVNSLAIAECANSHYNVVVGSFKMALIELKQDPQSANYDAKVAGNEAKSCETFLVVSHIVNPVISAFNHQISLLSNIAFLATNKFII</sequence>
<dbReference type="SUPFAM" id="SSF101148">
    <property type="entry name" value="Plant invertase/pectin methylesterase inhibitor"/>
    <property type="match status" value="1"/>
</dbReference>
<accession>A0A151S6Z0</accession>
<keyword evidence="1" id="KW-0732">Signal</keyword>
<dbReference type="InterPro" id="IPR035513">
    <property type="entry name" value="Invertase/methylesterase_inhib"/>
</dbReference>
<gene>
    <name evidence="2" type="ORF">KK1_027642</name>
</gene>
<evidence type="ECO:0000313" key="3">
    <source>
        <dbReference type="Proteomes" id="UP000075243"/>
    </source>
</evidence>
<protein>
    <submittedName>
        <fullName evidence="2">Uncharacterized protein</fullName>
    </submittedName>
</protein>
<evidence type="ECO:0000256" key="1">
    <source>
        <dbReference type="SAM" id="SignalP"/>
    </source>
</evidence>
<evidence type="ECO:0000313" key="2">
    <source>
        <dbReference type="EMBL" id="KYP50585.1"/>
    </source>
</evidence>
<reference evidence="2" key="1">
    <citation type="journal article" date="2012" name="Nat. Biotechnol.">
        <title>Draft genome sequence of pigeonpea (Cajanus cajan), an orphan legume crop of resource-poor farmers.</title>
        <authorList>
            <person name="Varshney R.K."/>
            <person name="Chen W."/>
            <person name="Li Y."/>
            <person name="Bharti A.K."/>
            <person name="Saxena R.K."/>
            <person name="Schlueter J.A."/>
            <person name="Donoghue M.T."/>
            <person name="Azam S."/>
            <person name="Fan G."/>
            <person name="Whaley A.M."/>
            <person name="Farmer A.D."/>
            <person name="Sheridan J."/>
            <person name="Iwata A."/>
            <person name="Tuteja R."/>
            <person name="Penmetsa R.V."/>
            <person name="Wu W."/>
            <person name="Upadhyaya H.D."/>
            <person name="Yang S.P."/>
            <person name="Shah T."/>
            <person name="Saxena K.B."/>
            <person name="Michael T."/>
            <person name="McCombie W.R."/>
            <person name="Yang B."/>
            <person name="Zhang G."/>
            <person name="Yang H."/>
            <person name="Wang J."/>
            <person name="Spillane C."/>
            <person name="Cook D.R."/>
            <person name="May G.D."/>
            <person name="Xu X."/>
            <person name="Jackson S.A."/>
        </authorList>
    </citation>
    <scope>NUCLEOTIDE SEQUENCE [LARGE SCALE GENOMIC DNA]</scope>
</reference>
<feature type="chain" id="PRO_5007588332" evidence="1">
    <location>
        <begin position="19"/>
        <end position="178"/>
    </location>
</feature>
<dbReference type="AlphaFoldDB" id="A0A151S6Z0"/>
<proteinExistence type="predicted"/>
<dbReference type="EMBL" id="KQ483452">
    <property type="protein sequence ID" value="KYP50585.1"/>
    <property type="molecule type" value="Genomic_DNA"/>
</dbReference>
<dbReference type="PANTHER" id="PTHR31890">
    <property type="entry name" value="PLANT INVERTASE/PECTIN METHYLESTERASE INHIBITOR SUPERFAMILY PROTEIN"/>
    <property type="match status" value="1"/>
</dbReference>
<feature type="signal peptide" evidence="1">
    <location>
        <begin position="1"/>
        <end position="18"/>
    </location>
</feature>
<name>A0A151S6Z0_CAJCA</name>
<dbReference type="OMA" id="IAECANS"/>
<dbReference type="PANTHER" id="PTHR31890:SF24">
    <property type="entry name" value="PLANT INVERTASE_PECTIN METHYLESTERASE INHIBITOR PROTEIN"/>
    <property type="match status" value="1"/>
</dbReference>